<keyword evidence="4 7" id="KW-0863">Zinc-finger</keyword>
<evidence type="ECO:0000256" key="6">
    <source>
        <dbReference type="ARBA" id="ARBA00023242"/>
    </source>
</evidence>
<evidence type="ECO:0000259" key="9">
    <source>
        <dbReference type="PROSITE" id="PS50157"/>
    </source>
</evidence>
<keyword evidence="8" id="KW-0812">Transmembrane</keyword>
<gene>
    <name evidence="10" type="ORF">OFUS_LOCUS5287</name>
</gene>
<keyword evidence="2" id="KW-0479">Metal-binding</keyword>
<dbReference type="SMART" id="SM00355">
    <property type="entry name" value="ZnF_C2H2"/>
    <property type="match status" value="2"/>
</dbReference>
<dbReference type="PROSITE" id="PS50157">
    <property type="entry name" value="ZINC_FINGER_C2H2_2"/>
    <property type="match status" value="2"/>
</dbReference>
<comment type="subcellular location">
    <subcellularLocation>
        <location evidence="1">Nucleus</location>
    </subcellularLocation>
</comment>
<dbReference type="PANTHER" id="PTHR16515:SF49">
    <property type="entry name" value="GASTRULA ZINC FINGER PROTEIN XLCGF49.1-LIKE-RELATED"/>
    <property type="match status" value="1"/>
</dbReference>
<sequence>PFSFNASSFVLKLSPVYRSFGLNPIVLVLVFCLLIIMFFVISVDVYSMATQDIAGQPKTIETWQCQICMKTFKTRRVLRNHSFIHTGELPYQCDLCQDAFSHQMKLWRHKKKQHPVDPQIWTE</sequence>
<protein>
    <recommendedName>
        <fullName evidence="9">C2H2-type domain-containing protein</fullName>
    </recommendedName>
</protein>
<name>A0A8S4NB76_OWEFU</name>
<keyword evidence="8" id="KW-0472">Membrane</keyword>
<evidence type="ECO:0000256" key="2">
    <source>
        <dbReference type="ARBA" id="ARBA00022723"/>
    </source>
</evidence>
<dbReference type="EMBL" id="CAIIXF020000002">
    <property type="protein sequence ID" value="CAH1778358.1"/>
    <property type="molecule type" value="Genomic_DNA"/>
</dbReference>
<reference evidence="10" key="1">
    <citation type="submission" date="2022-03" db="EMBL/GenBank/DDBJ databases">
        <authorList>
            <person name="Martin C."/>
        </authorList>
    </citation>
    <scope>NUCLEOTIDE SEQUENCE</scope>
</reference>
<comment type="caution">
    <text evidence="10">The sequence shown here is derived from an EMBL/GenBank/DDBJ whole genome shotgun (WGS) entry which is preliminary data.</text>
</comment>
<dbReference type="GO" id="GO:0008270">
    <property type="term" value="F:zinc ion binding"/>
    <property type="evidence" value="ECO:0007669"/>
    <property type="project" value="UniProtKB-KW"/>
</dbReference>
<keyword evidence="5" id="KW-0862">Zinc</keyword>
<evidence type="ECO:0000256" key="3">
    <source>
        <dbReference type="ARBA" id="ARBA00022737"/>
    </source>
</evidence>
<keyword evidence="3" id="KW-0677">Repeat</keyword>
<dbReference type="SUPFAM" id="SSF57667">
    <property type="entry name" value="beta-beta-alpha zinc fingers"/>
    <property type="match status" value="1"/>
</dbReference>
<dbReference type="PROSITE" id="PS00028">
    <property type="entry name" value="ZINC_FINGER_C2H2_1"/>
    <property type="match status" value="2"/>
</dbReference>
<evidence type="ECO:0000256" key="7">
    <source>
        <dbReference type="PROSITE-ProRule" id="PRU00042"/>
    </source>
</evidence>
<feature type="domain" description="C2H2-type" evidence="9">
    <location>
        <begin position="63"/>
        <end position="90"/>
    </location>
</feature>
<accession>A0A8S4NB76</accession>
<feature type="non-terminal residue" evidence="10">
    <location>
        <position position="1"/>
    </location>
</feature>
<dbReference type="OrthoDB" id="7852576at2759"/>
<dbReference type="InterPro" id="IPR013087">
    <property type="entry name" value="Znf_C2H2_type"/>
</dbReference>
<evidence type="ECO:0000256" key="4">
    <source>
        <dbReference type="ARBA" id="ARBA00022771"/>
    </source>
</evidence>
<dbReference type="Gene3D" id="3.30.160.60">
    <property type="entry name" value="Classic Zinc Finger"/>
    <property type="match status" value="2"/>
</dbReference>
<evidence type="ECO:0000256" key="1">
    <source>
        <dbReference type="ARBA" id="ARBA00004123"/>
    </source>
</evidence>
<keyword evidence="8" id="KW-1133">Transmembrane helix</keyword>
<dbReference type="InterPro" id="IPR036236">
    <property type="entry name" value="Znf_C2H2_sf"/>
</dbReference>
<dbReference type="GO" id="GO:0005634">
    <property type="term" value="C:nucleus"/>
    <property type="evidence" value="ECO:0007669"/>
    <property type="project" value="UniProtKB-SubCell"/>
</dbReference>
<evidence type="ECO:0000313" key="11">
    <source>
        <dbReference type="Proteomes" id="UP000749559"/>
    </source>
</evidence>
<dbReference type="GO" id="GO:0010468">
    <property type="term" value="P:regulation of gene expression"/>
    <property type="evidence" value="ECO:0007669"/>
    <property type="project" value="TreeGrafter"/>
</dbReference>
<evidence type="ECO:0000256" key="8">
    <source>
        <dbReference type="SAM" id="Phobius"/>
    </source>
</evidence>
<feature type="transmembrane region" description="Helical" evidence="8">
    <location>
        <begin position="20"/>
        <end position="41"/>
    </location>
</feature>
<feature type="domain" description="C2H2-type" evidence="9">
    <location>
        <begin position="91"/>
        <end position="119"/>
    </location>
</feature>
<dbReference type="Proteomes" id="UP000749559">
    <property type="component" value="Unassembled WGS sequence"/>
</dbReference>
<keyword evidence="11" id="KW-1185">Reference proteome</keyword>
<dbReference type="PANTHER" id="PTHR16515">
    <property type="entry name" value="PR DOMAIN ZINC FINGER PROTEIN"/>
    <property type="match status" value="1"/>
</dbReference>
<organism evidence="10 11">
    <name type="scientific">Owenia fusiformis</name>
    <name type="common">Polychaete worm</name>
    <dbReference type="NCBI Taxonomy" id="6347"/>
    <lineage>
        <taxon>Eukaryota</taxon>
        <taxon>Metazoa</taxon>
        <taxon>Spiralia</taxon>
        <taxon>Lophotrochozoa</taxon>
        <taxon>Annelida</taxon>
        <taxon>Polychaeta</taxon>
        <taxon>Sedentaria</taxon>
        <taxon>Canalipalpata</taxon>
        <taxon>Sabellida</taxon>
        <taxon>Oweniida</taxon>
        <taxon>Oweniidae</taxon>
        <taxon>Owenia</taxon>
    </lineage>
</organism>
<dbReference type="InterPro" id="IPR050331">
    <property type="entry name" value="Zinc_finger"/>
</dbReference>
<evidence type="ECO:0000313" key="10">
    <source>
        <dbReference type="EMBL" id="CAH1778358.1"/>
    </source>
</evidence>
<proteinExistence type="predicted"/>
<dbReference type="AlphaFoldDB" id="A0A8S4NB76"/>
<keyword evidence="6" id="KW-0539">Nucleus</keyword>
<evidence type="ECO:0000256" key="5">
    <source>
        <dbReference type="ARBA" id="ARBA00022833"/>
    </source>
</evidence>